<proteinExistence type="predicted"/>
<sequence>MPVHVEKSSCLITNS</sequence>
<protein>
    <submittedName>
        <fullName evidence="1">Uncharacterized protein</fullName>
    </submittedName>
</protein>
<reference evidence="1" key="2">
    <citation type="journal article" date="2015" name="Data Brief">
        <title>Shoot transcriptome of the giant reed, Arundo donax.</title>
        <authorList>
            <person name="Barrero R.A."/>
            <person name="Guerrero F.D."/>
            <person name="Moolhuijzen P."/>
            <person name="Goolsby J.A."/>
            <person name="Tidwell J."/>
            <person name="Bellgard S.E."/>
            <person name="Bellgard M.I."/>
        </authorList>
    </citation>
    <scope>NUCLEOTIDE SEQUENCE</scope>
    <source>
        <tissue evidence="1">Shoot tissue taken approximately 20 cm above the soil surface</tissue>
    </source>
</reference>
<dbReference type="EMBL" id="GBRH01260099">
    <property type="protein sequence ID" value="JAD37796.1"/>
    <property type="molecule type" value="Transcribed_RNA"/>
</dbReference>
<organism evidence="1">
    <name type="scientific">Arundo donax</name>
    <name type="common">Giant reed</name>
    <name type="synonym">Donax arundinaceus</name>
    <dbReference type="NCBI Taxonomy" id="35708"/>
    <lineage>
        <taxon>Eukaryota</taxon>
        <taxon>Viridiplantae</taxon>
        <taxon>Streptophyta</taxon>
        <taxon>Embryophyta</taxon>
        <taxon>Tracheophyta</taxon>
        <taxon>Spermatophyta</taxon>
        <taxon>Magnoliopsida</taxon>
        <taxon>Liliopsida</taxon>
        <taxon>Poales</taxon>
        <taxon>Poaceae</taxon>
        <taxon>PACMAD clade</taxon>
        <taxon>Arundinoideae</taxon>
        <taxon>Arundineae</taxon>
        <taxon>Arundo</taxon>
    </lineage>
</organism>
<reference evidence="1" key="1">
    <citation type="submission" date="2014-09" db="EMBL/GenBank/DDBJ databases">
        <authorList>
            <person name="Magalhaes I.L.F."/>
            <person name="Oliveira U."/>
            <person name="Santos F.R."/>
            <person name="Vidigal T.H.D.A."/>
            <person name="Brescovit A.D."/>
            <person name="Santos A.J."/>
        </authorList>
    </citation>
    <scope>NUCLEOTIDE SEQUENCE</scope>
    <source>
        <tissue evidence="1">Shoot tissue taken approximately 20 cm above the soil surface</tissue>
    </source>
</reference>
<name>A0A0A8ZG56_ARUDO</name>
<accession>A0A0A8ZG56</accession>
<evidence type="ECO:0000313" key="1">
    <source>
        <dbReference type="EMBL" id="JAD37796.1"/>
    </source>
</evidence>